<comment type="catalytic activity">
    <reaction evidence="3">
        <text>Endohydrolysis of (1-&gt;4)-alpha-D-glucosidic linkages in polysaccharides containing three or more (1-&gt;4)-alpha-linked D-glucose units.</text>
        <dbReference type="EC" id="3.2.1.1"/>
    </reaction>
</comment>
<dbReference type="InterPro" id="IPR017853">
    <property type="entry name" value="GH"/>
</dbReference>
<dbReference type="PATRIC" id="fig|1605367.3.peg.1009"/>
<reference evidence="5 6" key="1">
    <citation type="submission" date="2015-07" db="EMBL/GenBank/DDBJ databases">
        <title>The draft genome sequence of Leadbetterella sp. JN14-9.</title>
        <authorList>
            <person name="Liu Y."/>
            <person name="Du J."/>
            <person name="Shao Z."/>
        </authorList>
    </citation>
    <scope>NUCLEOTIDE SEQUENCE [LARGE SCALE GENOMIC DNA]</scope>
    <source>
        <strain evidence="5 6">JN14-9</strain>
    </source>
</reference>
<protein>
    <recommendedName>
        <fullName evidence="3">Alpha-amylase</fullName>
        <ecNumber evidence="3">3.2.1.1</ecNumber>
    </recommendedName>
</protein>
<dbReference type="EC" id="3.2.1.1" evidence="3"/>
<evidence type="ECO:0000313" key="5">
    <source>
        <dbReference type="EMBL" id="KPM46655.1"/>
    </source>
</evidence>
<dbReference type="Proteomes" id="UP000050454">
    <property type="component" value="Unassembled WGS sequence"/>
</dbReference>
<organism evidence="5 6">
    <name type="scientific">Jiulongibacter sediminis</name>
    <dbReference type="NCBI Taxonomy" id="1605367"/>
    <lineage>
        <taxon>Bacteria</taxon>
        <taxon>Pseudomonadati</taxon>
        <taxon>Bacteroidota</taxon>
        <taxon>Cytophagia</taxon>
        <taxon>Cytophagales</taxon>
        <taxon>Leadbetterellaceae</taxon>
        <taxon>Jiulongibacter</taxon>
    </lineage>
</organism>
<dbReference type="RefSeq" id="WP_055151285.1">
    <property type="nucleotide sequence ID" value="NZ_JXSZ01000015.1"/>
</dbReference>
<keyword evidence="3" id="KW-0119">Carbohydrate metabolism</keyword>
<comment type="caution">
    <text evidence="5">The sequence shown here is derived from an EMBL/GenBank/DDBJ whole genome shotgun (WGS) entry which is preliminary data.</text>
</comment>
<keyword evidence="3" id="KW-0378">Hydrolase</keyword>
<dbReference type="EMBL" id="LGTQ01000015">
    <property type="protein sequence ID" value="KPM46655.1"/>
    <property type="molecule type" value="Genomic_DNA"/>
</dbReference>
<dbReference type="GO" id="GO:0043169">
    <property type="term" value="F:cation binding"/>
    <property type="evidence" value="ECO:0007669"/>
    <property type="project" value="InterPro"/>
</dbReference>
<dbReference type="OrthoDB" id="9806009at2"/>
<evidence type="ECO:0000256" key="3">
    <source>
        <dbReference type="RuleBase" id="RU361134"/>
    </source>
</evidence>
<dbReference type="PRINTS" id="PR00110">
    <property type="entry name" value="ALPHAAMYLASE"/>
</dbReference>
<dbReference type="GO" id="GO:0004556">
    <property type="term" value="F:alpha-amylase activity"/>
    <property type="evidence" value="ECO:0007669"/>
    <property type="project" value="UniProtKB-UniRule"/>
</dbReference>
<dbReference type="InterPro" id="IPR006047">
    <property type="entry name" value="GH13_cat_dom"/>
</dbReference>
<comment type="similarity">
    <text evidence="1 2">Belongs to the glycosyl hydrolase 13 family.</text>
</comment>
<accession>A0A0P7BR34</accession>
<feature type="domain" description="Glycosyl hydrolase family 13 catalytic" evidence="4">
    <location>
        <begin position="8"/>
        <end position="399"/>
    </location>
</feature>
<dbReference type="SMART" id="SM00642">
    <property type="entry name" value="Aamy"/>
    <property type="match status" value="1"/>
</dbReference>
<dbReference type="PANTHER" id="PTHR10357:SF179">
    <property type="entry name" value="NEUTRAL AND BASIC AMINO ACID TRANSPORT PROTEIN RBAT"/>
    <property type="match status" value="1"/>
</dbReference>
<dbReference type="InterPro" id="IPR045857">
    <property type="entry name" value="O16G_dom_2"/>
</dbReference>
<gene>
    <name evidence="5" type="ORF">AFM12_17875</name>
</gene>
<dbReference type="Gene3D" id="3.20.20.80">
    <property type="entry name" value="Glycosidases"/>
    <property type="match status" value="1"/>
</dbReference>
<dbReference type="AlphaFoldDB" id="A0A0P7BR34"/>
<dbReference type="InterPro" id="IPR006046">
    <property type="entry name" value="Alpha_amylase"/>
</dbReference>
<dbReference type="CDD" id="cd11316">
    <property type="entry name" value="AmyAc_bac2_AmyA"/>
    <property type="match status" value="1"/>
</dbReference>
<evidence type="ECO:0000313" key="6">
    <source>
        <dbReference type="Proteomes" id="UP000050454"/>
    </source>
</evidence>
<dbReference type="PANTHER" id="PTHR10357">
    <property type="entry name" value="ALPHA-AMYLASE FAMILY MEMBER"/>
    <property type="match status" value="1"/>
</dbReference>
<dbReference type="Pfam" id="PF00128">
    <property type="entry name" value="Alpha-amylase"/>
    <property type="match status" value="1"/>
</dbReference>
<evidence type="ECO:0000259" key="4">
    <source>
        <dbReference type="SMART" id="SM00642"/>
    </source>
</evidence>
<keyword evidence="3" id="KW-0326">Glycosidase</keyword>
<proteinExistence type="inferred from homology"/>
<sequence length="485" mass="55784">MQPRVFYEIFVRSFADSNGDGIGDLKGITSKLDYLAELGIEGLWLTPIFHSPSYHKYDVKDYYRINGSYGTAEDLVVLLEAAHQRGIKVILDLVLNHTSSSHHWFQEAAANPASKYREYYYWLTPKEIQEKGIEERRATDDSGVKFPWHWPRKRSKEKYFGMFWKEMPDLNLNSEALKNELITIAKFWLAKGVDGFRLDAAKHLFPFWEPQSKTLEFWATFKNALKADFPEVYLVGEVWDAPEVVAPYFESLQANFNIDLSYDLKTILKEGKDTIGLISKLKQAHLQYEEVNPNFMDCTLLSNHDQDRIASVLKGDENKLKVAANLLFTLPGLPYLYYGEEWGLKGLKPDEYIREPMPWGDGSQTRWIDRRHNKSFDLKKATADPDSIFQQYKRLIALRKSIPALGRCIGSNLEEVENENTNLLIFKRIHEAGDVLVVQNLSAKPFKVNKLQGFDHLIFETEQASVLANAYHIPAYGLLIVGNQS</sequence>
<dbReference type="GO" id="GO:0009313">
    <property type="term" value="P:oligosaccharide catabolic process"/>
    <property type="evidence" value="ECO:0007669"/>
    <property type="project" value="TreeGrafter"/>
</dbReference>
<dbReference type="STRING" id="1605367.AFM12_17875"/>
<dbReference type="Gene3D" id="3.90.400.10">
    <property type="entry name" value="Oligo-1,6-glucosidase, Domain 2"/>
    <property type="match status" value="1"/>
</dbReference>
<evidence type="ECO:0000256" key="1">
    <source>
        <dbReference type="ARBA" id="ARBA00008061"/>
    </source>
</evidence>
<evidence type="ECO:0000256" key="2">
    <source>
        <dbReference type="RuleBase" id="RU003615"/>
    </source>
</evidence>
<name>A0A0P7BR34_9BACT</name>
<dbReference type="SUPFAM" id="SSF51445">
    <property type="entry name" value="(Trans)glycosidases"/>
    <property type="match status" value="1"/>
</dbReference>
<keyword evidence="6" id="KW-1185">Reference proteome</keyword>